<comment type="subcellular location">
    <subcellularLocation>
        <location evidence="1">Membrane</location>
        <topology evidence="1">Multi-pass membrane protein</topology>
    </subcellularLocation>
</comment>
<feature type="transmembrane region" description="Helical" evidence="5">
    <location>
        <begin position="111"/>
        <end position="130"/>
    </location>
</feature>
<dbReference type="Pfam" id="PF00854">
    <property type="entry name" value="PTR2"/>
    <property type="match status" value="1"/>
</dbReference>
<keyword evidence="4 5" id="KW-0472">Membrane</keyword>
<dbReference type="GO" id="GO:0016020">
    <property type="term" value="C:membrane"/>
    <property type="evidence" value="ECO:0007669"/>
    <property type="project" value="UniProtKB-SubCell"/>
</dbReference>
<evidence type="ECO:0000256" key="5">
    <source>
        <dbReference type="SAM" id="Phobius"/>
    </source>
</evidence>
<accession>A0A8X6X405</accession>
<evidence type="ECO:0000256" key="3">
    <source>
        <dbReference type="ARBA" id="ARBA00022989"/>
    </source>
</evidence>
<evidence type="ECO:0000256" key="4">
    <source>
        <dbReference type="ARBA" id="ARBA00023136"/>
    </source>
</evidence>
<keyword evidence="7" id="KW-1185">Reference proteome</keyword>
<evidence type="ECO:0000313" key="7">
    <source>
        <dbReference type="Proteomes" id="UP000886998"/>
    </source>
</evidence>
<feature type="transmembrane region" description="Helical" evidence="5">
    <location>
        <begin position="82"/>
        <end position="99"/>
    </location>
</feature>
<evidence type="ECO:0000313" key="6">
    <source>
        <dbReference type="EMBL" id="GFY46597.1"/>
    </source>
</evidence>
<keyword evidence="3 5" id="KW-1133">Transmembrane helix</keyword>
<dbReference type="Proteomes" id="UP000886998">
    <property type="component" value="Unassembled WGS sequence"/>
</dbReference>
<proteinExistence type="predicted"/>
<name>A0A8X6X405_9ARAC</name>
<evidence type="ECO:0000256" key="1">
    <source>
        <dbReference type="ARBA" id="ARBA00004141"/>
    </source>
</evidence>
<organism evidence="6 7">
    <name type="scientific">Trichonephila inaurata madagascariensis</name>
    <dbReference type="NCBI Taxonomy" id="2747483"/>
    <lineage>
        <taxon>Eukaryota</taxon>
        <taxon>Metazoa</taxon>
        <taxon>Ecdysozoa</taxon>
        <taxon>Arthropoda</taxon>
        <taxon>Chelicerata</taxon>
        <taxon>Arachnida</taxon>
        <taxon>Araneae</taxon>
        <taxon>Araneomorphae</taxon>
        <taxon>Entelegynae</taxon>
        <taxon>Araneoidea</taxon>
        <taxon>Nephilidae</taxon>
        <taxon>Trichonephila</taxon>
        <taxon>Trichonephila inaurata</taxon>
    </lineage>
</organism>
<gene>
    <name evidence="6" type="primary">slc15a2</name>
    <name evidence="6" type="ORF">TNIN_125301</name>
</gene>
<dbReference type="Gene3D" id="1.20.1250.20">
    <property type="entry name" value="MFS general substrate transporter like domains"/>
    <property type="match status" value="1"/>
</dbReference>
<dbReference type="AlphaFoldDB" id="A0A8X6X405"/>
<evidence type="ECO:0000256" key="2">
    <source>
        <dbReference type="ARBA" id="ARBA00022692"/>
    </source>
</evidence>
<dbReference type="OrthoDB" id="10071041at2759"/>
<comment type="caution">
    <text evidence="6">The sequence shown here is derived from an EMBL/GenBank/DDBJ whole genome shotgun (WGS) entry which is preliminary data.</text>
</comment>
<feature type="transmembrane region" description="Helical" evidence="5">
    <location>
        <begin position="142"/>
        <end position="163"/>
    </location>
</feature>
<keyword evidence="2 5" id="KW-0812">Transmembrane</keyword>
<dbReference type="InterPro" id="IPR000109">
    <property type="entry name" value="POT_fam"/>
</dbReference>
<sequence length="177" mass="20393">MIRPVKTGMTEYYSLTPGEYELFLPLNAIDYEEEPIGKFDVDTGGSYTVFILQKEARNITAMNTLITVSPNSIHRLWQIPQYIVMTAGEVMFSITGLDFSYSQAPSSLKSIVQAIGFHSCYPVIFWVIFWRFSGNKRYSHEFFMYAALMTASMAIFGTLAYFYEYAESEENSKVYYH</sequence>
<dbReference type="GO" id="GO:0022857">
    <property type="term" value="F:transmembrane transporter activity"/>
    <property type="evidence" value="ECO:0007669"/>
    <property type="project" value="InterPro"/>
</dbReference>
<dbReference type="EMBL" id="BMAV01005509">
    <property type="protein sequence ID" value="GFY46597.1"/>
    <property type="molecule type" value="Genomic_DNA"/>
</dbReference>
<dbReference type="InterPro" id="IPR036259">
    <property type="entry name" value="MFS_trans_sf"/>
</dbReference>
<reference evidence="6" key="1">
    <citation type="submission" date="2020-08" db="EMBL/GenBank/DDBJ databases">
        <title>Multicomponent nature underlies the extraordinary mechanical properties of spider dragline silk.</title>
        <authorList>
            <person name="Kono N."/>
            <person name="Nakamura H."/>
            <person name="Mori M."/>
            <person name="Yoshida Y."/>
            <person name="Ohtoshi R."/>
            <person name="Malay A.D."/>
            <person name="Moran D.A.P."/>
            <person name="Tomita M."/>
            <person name="Numata K."/>
            <person name="Arakawa K."/>
        </authorList>
    </citation>
    <scope>NUCLEOTIDE SEQUENCE</scope>
</reference>
<protein>
    <submittedName>
        <fullName evidence="6">Solute carrier family 15 member 2</fullName>
    </submittedName>
</protein>